<keyword evidence="8" id="KW-1185">Reference proteome</keyword>
<dbReference type="NCBIfam" id="TIGR02937">
    <property type="entry name" value="sigma70-ECF"/>
    <property type="match status" value="1"/>
</dbReference>
<dbReference type="CDD" id="cd06171">
    <property type="entry name" value="Sigma70_r4"/>
    <property type="match status" value="1"/>
</dbReference>
<dbReference type="OrthoDB" id="659361at2"/>
<evidence type="ECO:0000256" key="4">
    <source>
        <dbReference type="ARBA" id="ARBA00023163"/>
    </source>
</evidence>
<dbReference type="InterPro" id="IPR013324">
    <property type="entry name" value="RNA_pol_sigma_r3/r4-like"/>
</dbReference>
<dbReference type="SUPFAM" id="SSF88946">
    <property type="entry name" value="Sigma2 domain of RNA polymerase sigma factors"/>
    <property type="match status" value="1"/>
</dbReference>
<keyword evidence="2" id="KW-0805">Transcription regulation</keyword>
<feature type="domain" description="RNA polymerase sigma factor 70 region 4 type 2" evidence="6">
    <location>
        <begin position="120"/>
        <end position="172"/>
    </location>
</feature>
<dbReference type="GO" id="GO:0003677">
    <property type="term" value="F:DNA binding"/>
    <property type="evidence" value="ECO:0007669"/>
    <property type="project" value="InterPro"/>
</dbReference>
<dbReference type="SUPFAM" id="SSF88659">
    <property type="entry name" value="Sigma3 and sigma4 domains of RNA polymerase sigma factors"/>
    <property type="match status" value="1"/>
</dbReference>
<evidence type="ECO:0000313" key="7">
    <source>
        <dbReference type="EMBL" id="SHM10651.1"/>
    </source>
</evidence>
<organism evidence="7 8">
    <name type="scientific">Chitinophaga jiangningensis</name>
    <dbReference type="NCBI Taxonomy" id="1419482"/>
    <lineage>
        <taxon>Bacteria</taxon>
        <taxon>Pseudomonadati</taxon>
        <taxon>Bacteroidota</taxon>
        <taxon>Chitinophagia</taxon>
        <taxon>Chitinophagales</taxon>
        <taxon>Chitinophagaceae</taxon>
        <taxon>Chitinophaga</taxon>
    </lineage>
</organism>
<evidence type="ECO:0000256" key="2">
    <source>
        <dbReference type="ARBA" id="ARBA00023015"/>
    </source>
</evidence>
<dbReference type="InterPro" id="IPR007627">
    <property type="entry name" value="RNA_pol_sigma70_r2"/>
</dbReference>
<dbReference type="Pfam" id="PF08281">
    <property type="entry name" value="Sigma70_r4_2"/>
    <property type="match status" value="1"/>
</dbReference>
<proteinExistence type="inferred from homology"/>
<dbReference type="Proteomes" id="UP000184420">
    <property type="component" value="Unassembled WGS sequence"/>
</dbReference>
<evidence type="ECO:0000256" key="3">
    <source>
        <dbReference type="ARBA" id="ARBA00023082"/>
    </source>
</evidence>
<dbReference type="STRING" id="1419482.SAMN05444266_106381"/>
<dbReference type="InterPro" id="IPR013325">
    <property type="entry name" value="RNA_pol_sigma_r2"/>
</dbReference>
<dbReference type="EMBL" id="FRBL01000006">
    <property type="protein sequence ID" value="SHM10651.1"/>
    <property type="molecule type" value="Genomic_DNA"/>
</dbReference>
<dbReference type="Gene3D" id="1.10.1740.10">
    <property type="match status" value="1"/>
</dbReference>
<dbReference type="AlphaFoldDB" id="A0A1M7G302"/>
<evidence type="ECO:0000313" key="8">
    <source>
        <dbReference type="Proteomes" id="UP000184420"/>
    </source>
</evidence>
<comment type="similarity">
    <text evidence="1">Belongs to the sigma-70 factor family. ECF subfamily.</text>
</comment>
<feature type="domain" description="RNA polymerase sigma-70 region 2" evidence="5">
    <location>
        <begin position="25"/>
        <end position="91"/>
    </location>
</feature>
<dbReference type="InterPro" id="IPR039425">
    <property type="entry name" value="RNA_pol_sigma-70-like"/>
</dbReference>
<dbReference type="PANTHER" id="PTHR43133:SF46">
    <property type="entry name" value="RNA POLYMERASE SIGMA-70 FACTOR ECF SUBFAMILY"/>
    <property type="match status" value="1"/>
</dbReference>
<accession>A0A1M7G302</accession>
<protein>
    <submittedName>
        <fullName evidence="7">RNA polymerase sigma-70 factor, ECF subfamily</fullName>
    </submittedName>
</protein>
<dbReference type="Gene3D" id="1.10.10.10">
    <property type="entry name" value="Winged helix-like DNA-binding domain superfamily/Winged helix DNA-binding domain"/>
    <property type="match status" value="1"/>
</dbReference>
<keyword evidence="3" id="KW-0731">Sigma factor</keyword>
<evidence type="ECO:0000256" key="1">
    <source>
        <dbReference type="ARBA" id="ARBA00010641"/>
    </source>
</evidence>
<keyword evidence="4" id="KW-0804">Transcription</keyword>
<dbReference type="Pfam" id="PF04542">
    <property type="entry name" value="Sigma70_r2"/>
    <property type="match status" value="1"/>
</dbReference>
<sequence length="184" mass="21730">MVESVTYLLNRIAYLRDEKAYQSIFLHFHPRLFRFCFSVLKDAEASEEIVSDILLKVWTMDHRLNFIEDIELYLFRAAKNACFTWISQQKRKATTALEDFDTADTNSSAENVYIRNETKREIEYAISTLPQQCQLVFRLAKEEGFSYKRIGAVLDISQNTIESHMRTALKRIRLQLQKYLEGRK</sequence>
<gene>
    <name evidence="7" type="ORF">SAMN05444266_106381</name>
</gene>
<reference evidence="7 8" key="1">
    <citation type="submission" date="2016-11" db="EMBL/GenBank/DDBJ databases">
        <authorList>
            <person name="Jaros S."/>
            <person name="Januszkiewicz K."/>
            <person name="Wedrychowicz H."/>
        </authorList>
    </citation>
    <scope>NUCLEOTIDE SEQUENCE [LARGE SCALE GENOMIC DNA]</scope>
    <source>
        <strain evidence="7 8">DSM 27406</strain>
    </source>
</reference>
<dbReference type="InterPro" id="IPR036388">
    <property type="entry name" value="WH-like_DNA-bd_sf"/>
</dbReference>
<evidence type="ECO:0000259" key="6">
    <source>
        <dbReference type="Pfam" id="PF08281"/>
    </source>
</evidence>
<dbReference type="RefSeq" id="WP_073083548.1">
    <property type="nucleotide sequence ID" value="NZ_FRBL01000006.1"/>
</dbReference>
<dbReference type="GO" id="GO:0016987">
    <property type="term" value="F:sigma factor activity"/>
    <property type="evidence" value="ECO:0007669"/>
    <property type="project" value="UniProtKB-KW"/>
</dbReference>
<name>A0A1M7G302_9BACT</name>
<dbReference type="InterPro" id="IPR013249">
    <property type="entry name" value="RNA_pol_sigma70_r4_t2"/>
</dbReference>
<evidence type="ECO:0000259" key="5">
    <source>
        <dbReference type="Pfam" id="PF04542"/>
    </source>
</evidence>
<dbReference type="GO" id="GO:0006352">
    <property type="term" value="P:DNA-templated transcription initiation"/>
    <property type="evidence" value="ECO:0007669"/>
    <property type="project" value="InterPro"/>
</dbReference>
<dbReference type="PANTHER" id="PTHR43133">
    <property type="entry name" value="RNA POLYMERASE ECF-TYPE SIGMA FACTO"/>
    <property type="match status" value="1"/>
</dbReference>
<dbReference type="InterPro" id="IPR014284">
    <property type="entry name" value="RNA_pol_sigma-70_dom"/>
</dbReference>